<organism evidence="1 2">
    <name type="scientific">Variovorax terrae</name>
    <dbReference type="NCBI Taxonomy" id="2923278"/>
    <lineage>
        <taxon>Bacteria</taxon>
        <taxon>Pseudomonadati</taxon>
        <taxon>Pseudomonadota</taxon>
        <taxon>Betaproteobacteria</taxon>
        <taxon>Burkholderiales</taxon>
        <taxon>Comamonadaceae</taxon>
        <taxon>Variovorax</taxon>
    </lineage>
</organism>
<gene>
    <name evidence="1" type="ORF">MMF98_13150</name>
</gene>
<dbReference type="AlphaFoldDB" id="A0A9X1VVQ9"/>
<sequence length="61" mass="6581">MKNELAGRGGAGRGQGRKALPEDLVLKAVTIKLSAAQREKLQRLGGAPWVRKKIDKAKVSE</sequence>
<name>A0A9X1VVQ9_9BURK</name>
<dbReference type="Proteomes" id="UP001139447">
    <property type="component" value="Unassembled WGS sequence"/>
</dbReference>
<evidence type="ECO:0000313" key="2">
    <source>
        <dbReference type="Proteomes" id="UP001139447"/>
    </source>
</evidence>
<protein>
    <submittedName>
        <fullName evidence="1">Uncharacterized protein</fullName>
    </submittedName>
</protein>
<accession>A0A9X1VVQ9</accession>
<reference evidence="1" key="1">
    <citation type="submission" date="2022-03" db="EMBL/GenBank/DDBJ databases">
        <authorList>
            <person name="Woo C.Y."/>
        </authorList>
    </citation>
    <scope>NUCLEOTIDE SEQUENCE</scope>
    <source>
        <strain evidence="1">CYS-02</strain>
    </source>
</reference>
<evidence type="ECO:0000313" key="1">
    <source>
        <dbReference type="EMBL" id="MCJ0764155.1"/>
    </source>
</evidence>
<proteinExistence type="predicted"/>
<dbReference type="EMBL" id="JALGBI010000001">
    <property type="protein sequence ID" value="MCJ0764155.1"/>
    <property type="molecule type" value="Genomic_DNA"/>
</dbReference>
<dbReference type="RefSeq" id="WP_243306722.1">
    <property type="nucleotide sequence ID" value="NZ_JALGBI010000001.1"/>
</dbReference>
<keyword evidence="2" id="KW-1185">Reference proteome</keyword>
<comment type="caution">
    <text evidence="1">The sequence shown here is derived from an EMBL/GenBank/DDBJ whole genome shotgun (WGS) entry which is preliminary data.</text>
</comment>